<accession>A0A8A4K453</accession>
<dbReference type="AlphaFoldDB" id="A0A8A4K453"/>
<organism evidence="3 4">
    <name type="scientific">Pantoea ananas</name>
    <name type="common">Erwinia uredovora</name>
    <dbReference type="NCBI Taxonomy" id="553"/>
    <lineage>
        <taxon>Bacteria</taxon>
        <taxon>Pseudomonadati</taxon>
        <taxon>Pseudomonadota</taxon>
        <taxon>Gammaproteobacteria</taxon>
        <taxon>Enterobacterales</taxon>
        <taxon>Erwiniaceae</taxon>
        <taxon>Pantoea</taxon>
    </lineage>
</organism>
<dbReference type="Pfam" id="PF25319">
    <property type="entry name" value="HofO"/>
    <property type="match status" value="1"/>
</dbReference>
<reference evidence="3" key="1">
    <citation type="submission" date="2020-07" db="EMBL/GenBank/DDBJ databases">
        <title>Genome Sequences for Panteoa spp. that cause Center Rot in Onions.</title>
        <authorList>
            <person name="Asselin J.A."/>
            <person name="Helmann T."/>
            <person name="Beer S."/>
            <person name="Stodghill P."/>
        </authorList>
    </citation>
    <scope>NUCLEOTIDE SEQUENCE</scope>
    <source>
        <strain evidence="3">OC5a</strain>
    </source>
</reference>
<dbReference type="EMBL" id="CP059084">
    <property type="protein sequence ID" value="QTC46608.1"/>
    <property type="molecule type" value="Genomic_DNA"/>
</dbReference>
<feature type="domain" description="DNA utilization protein HofO C-terminal" evidence="2">
    <location>
        <begin position="91"/>
        <end position="159"/>
    </location>
</feature>
<gene>
    <name evidence="3" type="ORF">H0Z12_03180</name>
</gene>
<feature type="transmembrane region" description="Helical" evidence="1">
    <location>
        <begin position="15"/>
        <end position="35"/>
    </location>
</feature>
<keyword evidence="1" id="KW-1133">Transmembrane helix</keyword>
<sequence>MSNAMQHWLQLTWPLRYFSLLAAAFGLFFVAWWMLLQPQRRVTHEARLQLAQQQQRVQQRQFQLAQHPDIATLQAQLVLETARQPAAPRTLEAIIAERGTQLMQWLTDEEPRVLTFHLQWVQFQPLFSALSQSATAFPGRFQLTAHPAHLVAQLWLQSDEAR</sequence>
<protein>
    <recommendedName>
        <fullName evidence="2">DNA utilization protein HofO C-terminal domain-containing protein</fullName>
    </recommendedName>
</protein>
<dbReference type="Proteomes" id="UP000663901">
    <property type="component" value="Chromosome"/>
</dbReference>
<evidence type="ECO:0000313" key="3">
    <source>
        <dbReference type="EMBL" id="QTC46608.1"/>
    </source>
</evidence>
<proteinExistence type="predicted"/>
<keyword evidence="1" id="KW-0812">Transmembrane</keyword>
<keyword evidence="1" id="KW-0472">Membrane</keyword>
<evidence type="ECO:0000313" key="4">
    <source>
        <dbReference type="Proteomes" id="UP000663901"/>
    </source>
</evidence>
<evidence type="ECO:0000256" key="1">
    <source>
        <dbReference type="SAM" id="Phobius"/>
    </source>
</evidence>
<dbReference type="InterPro" id="IPR057522">
    <property type="entry name" value="HofO_C"/>
</dbReference>
<name>A0A8A4K453_PANAN</name>
<evidence type="ECO:0000259" key="2">
    <source>
        <dbReference type="Pfam" id="PF25319"/>
    </source>
</evidence>
<dbReference type="RefSeq" id="WP_072139099.1">
    <property type="nucleotide sequence ID" value="NZ_CP059084.1"/>
</dbReference>